<dbReference type="Proteomes" id="UP001145069">
    <property type="component" value="Unassembled WGS sequence"/>
</dbReference>
<dbReference type="PIRSF" id="PIRSF000709">
    <property type="entry name" value="6PFK_2-Ptase"/>
    <property type="match status" value="1"/>
</dbReference>
<comment type="caution">
    <text evidence="1">The sequence shown here is derived from an EMBL/GenBank/DDBJ whole genome shotgun (WGS) entry which is preliminary data.</text>
</comment>
<dbReference type="InterPro" id="IPR050275">
    <property type="entry name" value="PGM_Phosphatase"/>
</dbReference>
<dbReference type="SMART" id="SM00855">
    <property type="entry name" value="PGAM"/>
    <property type="match status" value="1"/>
</dbReference>
<dbReference type="RefSeq" id="WP_272444279.1">
    <property type="nucleotide sequence ID" value="NZ_JAMQKC010000001.1"/>
</dbReference>
<reference evidence="1" key="1">
    <citation type="submission" date="2022-06" db="EMBL/GenBank/DDBJ databases">
        <title>Aquibacillus sp. a new bacterium isolated from soil saline samples.</title>
        <authorList>
            <person name="Galisteo C."/>
            <person name="De La Haba R."/>
            <person name="Sanchez-Porro C."/>
            <person name="Ventosa A."/>
        </authorList>
    </citation>
    <scope>NUCLEOTIDE SEQUENCE</scope>
    <source>
        <strain evidence="1">3ASR75-54</strain>
    </source>
</reference>
<dbReference type="EMBL" id="JAMQKC010000001">
    <property type="protein sequence ID" value="MDC3415311.1"/>
    <property type="molecule type" value="Genomic_DNA"/>
</dbReference>
<gene>
    <name evidence="1" type="ORF">NC799_00080</name>
</gene>
<protein>
    <submittedName>
        <fullName evidence="1">Histidine phosphatase family protein</fullName>
    </submittedName>
</protein>
<dbReference type="InterPro" id="IPR029033">
    <property type="entry name" value="His_PPase_superfam"/>
</dbReference>
<evidence type="ECO:0000313" key="1">
    <source>
        <dbReference type="EMBL" id="MDC3415311.1"/>
    </source>
</evidence>
<evidence type="ECO:0000313" key="2">
    <source>
        <dbReference type="Proteomes" id="UP001145069"/>
    </source>
</evidence>
<sequence length="188" mass="21700">MKRLLLIRHCNAEGQHSDSPLTREGIKQARVLADFLEQVNYPVDRIISSPYLRAIESIKPYADNHHVSVETDERLKERLLSEEPIDDWLDVLQQSFQDPDFRLRGGESSNDALARSFSIVQDTLESNQHDNVVLVTHGNLLAILLNEFEKSYGFDEWKQFSNPDVFMVEITPDGYLVQRLWEEKSANS</sequence>
<dbReference type="CDD" id="cd07067">
    <property type="entry name" value="HP_PGM_like"/>
    <property type="match status" value="1"/>
</dbReference>
<dbReference type="PANTHER" id="PTHR48100:SF1">
    <property type="entry name" value="HISTIDINE PHOSPHATASE FAMILY PROTEIN-RELATED"/>
    <property type="match status" value="1"/>
</dbReference>
<organism evidence="1 2">
    <name type="scientific">Aquibacillus salsiterrae</name>
    <dbReference type="NCBI Taxonomy" id="2950439"/>
    <lineage>
        <taxon>Bacteria</taxon>
        <taxon>Bacillati</taxon>
        <taxon>Bacillota</taxon>
        <taxon>Bacilli</taxon>
        <taxon>Bacillales</taxon>
        <taxon>Bacillaceae</taxon>
        <taxon>Aquibacillus</taxon>
    </lineage>
</organism>
<accession>A0A9X3WBQ6</accession>
<dbReference type="Gene3D" id="3.40.50.1240">
    <property type="entry name" value="Phosphoglycerate mutase-like"/>
    <property type="match status" value="1"/>
</dbReference>
<dbReference type="PANTHER" id="PTHR48100">
    <property type="entry name" value="BROAD-SPECIFICITY PHOSPHATASE YOR283W-RELATED"/>
    <property type="match status" value="1"/>
</dbReference>
<dbReference type="SUPFAM" id="SSF53254">
    <property type="entry name" value="Phosphoglycerate mutase-like"/>
    <property type="match status" value="1"/>
</dbReference>
<proteinExistence type="predicted"/>
<dbReference type="Pfam" id="PF00300">
    <property type="entry name" value="His_Phos_1"/>
    <property type="match status" value="1"/>
</dbReference>
<dbReference type="InterPro" id="IPR013078">
    <property type="entry name" value="His_Pase_superF_clade-1"/>
</dbReference>
<dbReference type="GO" id="GO:0005737">
    <property type="term" value="C:cytoplasm"/>
    <property type="evidence" value="ECO:0007669"/>
    <property type="project" value="TreeGrafter"/>
</dbReference>
<keyword evidence="2" id="KW-1185">Reference proteome</keyword>
<dbReference type="GO" id="GO:0016791">
    <property type="term" value="F:phosphatase activity"/>
    <property type="evidence" value="ECO:0007669"/>
    <property type="project" value="TreeGrafter"/>
</dbReference>
<dbReference type="AlphaFoldDB" id="A0A9X3WBQ6"/>
<name>A0A9X3WBQ6_9BACI</name>